<dbReference type="PANTHER" id="PTHR34631">
    <property type="match status" value="1"/>
</dbReference>
<evidence type="ECO:0000313" key="2">
    <source>
        <dbReference type="Proteomes" id="UP000318590"/>
    </source>
</evidence>
<keyword evidence="2" id="KW-1185">Reference proteome</keyword>
<dbReference type="PANTHER" id="PTHR34631:SF3">
    <property type="entry name" value="ISSOD12 TRANSPOSASE TNPA_ISSOD12"/>
    <property type="match status" value="1"/>
</dbReference>
<dbReference type="AlphaFoldDB" id="A0A547PUF8"/>
<comment type="caution">
    <text evidence="1">The sequence shown here is derived from an EMBL/GenBank/DDBJ whole genome shotgun (WGS) entry which is preliminary data.</text>
</comment>
<evidence type="ECO:0000313" key="1">
    <source>
        <dbReference type="EMBL" id="TRD17779.1"/>
    </source>
</evidence>
<sequence>MIRDVFGPDVELVIPPPGNAISGDCATRNVHIQMNADHGRIAWQKSTGYVQRSRVEAQIDRYKQVIGPALRGRNMECQTTEPLIAIEALNRMTDLGRAAYERVICSGRESGKCALSLIYATRSGTSFTFSLAR</sequence>
<name>A0A547PUF8_9RHOB</name>
<dbReference type="InterPro" id="IPR053172">
    <property type="entry name" value="Tn903_transposase"/>
</dbReference>
<organism evidence="1 2">
    <name type="scientific">Palleronia caenipelagi</name>
    <dbReference type="NCBI Taxonomy" id="2489174"/>
    <lineage>
        <taxon>Bacteria</taxon>
        <taxon>Pseudomonadati</taxon>
        <taxon>Pseudomonadota</taxon>
        <taxon>Alphaproteobacteria</taxon>
        <taxon>Rhodobacterales</taxon>
        <taxon>Roseobacteraceae</taxon>
        <taxon>Palleronia</taxon>
    </lineage>
</organism>
<reference evidence="1 2" key="1">
    <citation type="submission" date="2019-06" db="EMBL/GenBank/DDBJ databases">
        <title>Paenimaribius caenipelagi gen. nov., sp. nov., isolated from a tidal flat.</title>
        <authorList>
            <person name="Yoon J.-H."/>
        </authorList>
    </citation>
    <scope>NUCLEOTIDE SEQUENCE [LARGE SCALE GENOMIC DNA]</scope>
    <source>
        <strain evidence="1 2">JBTF-M29</strain>
    </source>
</reference>
<protein>
    <submittedName>
        <fullName evidence="1">Uncharacterized protein</fullName>
    </submittedName>
</protein>
<gene>
    <name evidence="1" type="ORF">FEV53_12465</name>
</gene>
<dbReference type="EMBL" id="VFSV01000022">
    <property type="protein sequence ID" value="TRD17779.1"/>
    <property type="molecule type" value="Genomic_DNA"/>
</dbReference>
<dbReference type="Proteomes" id="UP000318590">
    <property type="component" value="Unassembled WGS sequence"/>
</dbReference>
<accession>A0A547PUF8</accession>
<proteinExistence type="predicted"/>